<comment type="caution">
    <text evidence="1">The sequence shown here is derived from an EMBL/GenBank/DDBJ whole genome shotgun (WGS) entry which is preliminary data.</text>
</comment>
<keyword evidence="2" id="KW-1185">Reference proteome</keyword>
<evidence type="ECO:0000313" key="2">
    <source>
        <dbReference type="Proteomes" id="UP001500902"/>
    </source>
</evidence>
<organism evidence="1 2">
    <name type="scientific">Nonomuraea antimicrobica</name>
    <dbReference type="NCBI Taxonomy" id="561173"/>
    <lineage>
        <taxon>Bacteria</taxon>
        <taxon>Bacillati</taxon>
        <taxon>Actinomycetota</taxon>
        <taxon>Actinomycetes</taxon>
        <taxon>Streptosporangiales</taxon>
        <taxon>Streptosporangiaceae</taxon>
        <taxon>Nonomuraea</taxon>
    </lineage>
</organism>
<evidence type="ECO:0000313" key="1">
    <source>
        <dbReference type="EMBL" id="GAA3692943.1"/>
    </source>
</evidence>
<dbReference type="Proteomes" id="UP001500902">
    <property type="component" value="Unassembled WGS sequence"/>
</dbReference>
<protein>
    <submittedName>
        <fullName evidence="1">Uncharacterized protein</fullName>
    </submittedName>
</protein>
<name>A0ABP7CNS4_9ACTN</name>
<sequence length="68" mass="7433">MAVALRCRTRGQAPVIAREVPMGWGGGGAGDGRAVVVTGLRRWCRRWLVWRFWAEAMVPEVAGLVLLG</sequence>
<proteinExistence type="predicted"/>
<accession>A0ABP7CNS4</accession>
<dbReference type="EMBL" id="BAAAZP010000136">
    <property type="protein sequence ID" value="GAA3692943.1"/>
    <property type="molecule type" value="Genomic_DNA"/>
</dbReference>
<reference evidence="2" key="1">
    <citation type="journal article" date="2019" name="Int. J. Syst. Evol. Microbiol.">
        <title>The Global Catalogue of Microorganisms (GCM) 10K type strain sequencing project: providing services to taxonomists for standard genome sequencing and annotation.</title>
        <authorList>
            <consortium name="The Broad Institute Genomics Platform"/>
            <consortium name="The Broad Institute Genome Sequencing Center for Infectious Disease"/>
            <person name="Wu L."/>
            <person name="Ma J."/>
        </authorList>
    </citation>
    <scope>NUCLEOTIDE SEQUENCE [LARGE SCALE GENOMIC DNA]</scope>
    <source>
        <strain evidence="2">JCM 16904</strain>
    </source>
</reference>
<gene>
    <name evidence="1" type="ORF">GCM10022224_068180</name>
</gene>